<dbReference type="PANTHER" id="PTHR22603:SF66">
    <property type="entry name" value="ETHANOLAMINE KINASE"/>
    <property type="match status" value="1"/>
</dbReference>
<dbReference type="Gene3D" id="3.30.200.20">
    <property type="entry name" value="Phosphorylase Kinase, domain 1"/>
    <property type="match status" value="1"/>
</dbReference>
<proteinExistence type="predicted"/>
<dbReference type="Pfam" id="PF01633">
    <property type="entry name" value="Choline_kinase"/>
    <property type="match status" value="1"/>
</dbReference>
<dbReference type="InterPro" id="IPR011009">
    <property type="entry name" value="Kinase-like_dom_sf"/>
</dbReference>
<dbReference type="GO" id="GO:0005737">
    <property type="term" value="C:cytoplasm"/>
    <property type="evidence" value="ECO:0007669"/>
    <property type="project" value="TreeGrafter"/>
</dbReference>
<keyword evidence="1" id="KW-0418">Kinase</keyword>
<evidence type="ECO:0000313" key="2">
    <source>
        <dbReference type="Proteomes" id="UP000028523"/>
    </source>
</evidence>
<dbReference type="SUPFAM" id="SSF56112">
    <property type="entry name" value="Protein kinase-like (PK-like)"/>
    <property type="match status" value="1"/>
</dbReference>
<dbReference type="GeneID" id="96867009"/>
<sequence length="271" mass="32595">MSLEKAKKIFIENSEYGLNDIKNIKKIHHGFTNESYLFKLKNKQKYQIRIGGCNDIVSRTNEFNILKIIKNDLFVYLNEDGDGIKKWINGYTPKFIIKKKKLLKNLALKIKQLHSTDISKAENILYHDYYSFFEKSKSYIDQIDIDLYKKLIAKYNNLDLVLSHNDINPKNMIYDPKTKEIYLIDYEWGRINNRYWDIANFYRDSNLKLKDLNYITNLYGDLDIQTMYNFVYITTNFAIQWTYGMQETKKIIKYRKKLNKRIKSYRELVVL</sequence>
<accession>A0A084U3J8</accession>
<organism evidence="1 2">
    <name type="scientific">Malacoplasma iowae DK-CPA</name>
    <dbReference type="NCBI Taxonomy" id="1394179"/>
    <lineage>
        <taxon>Bacteria</taxon>
        <taxon>Bacillati</taxon>
        <taxon>Mycoplasmatota</taxon>
        <taxon>Mycoplasmoidales</taxon>
        <taxon>Mycoplasmoidaceae</taxon>
        <taxon>Malacoplasma</taxon>
    </lineage>
</organism>
<dbReference type="Gene3D" id="3.90.1200.10">
    <property type="match status" value="1"/>
</dbReference>
<dbReference type="EMBL" id="AWQU01000079">
    <property type="protein sequence ID" value="KFB07534.1"/>
    <property type="molecule type" value="Genomic_DNA"/>
</dbReference>
<dbReference type="Proteomes" id="UP000028523">
    <property type="component" value="Unassembled WGS sequence"/>
</dbReference>
<gene>
    <name evidence="1" type="ORF">P271_376</name>
</gene>
<name>A0A084U3J8_MALIO</name>
<dbReference type="RefSeq" id="WP_004024853.1">
    <property type="nucleotide sequence ID" value="NZ_AWQU01000079.1"/>
</dbReference>
<protein>
    <submittedName>
        <fullName evidence="1">Choline kinase</fullName>
    </submittedName>
</protein>
<keyword evidence="2" id="KW-1185">Reference proteome</keyword>
<comment type="caution">
    <text evidence="1">The sequence shown here is derived from an EMBL/GenBank/DDBJ whole genome shotgun (WGS) entry which is preliminary data.</text>
</comment>
<dbReference type="PANTHER" id="PTHR22603">
    <property type="entry name" value="CHOLINE/ETHANOALAMINE KINASE"/>
    <property type="match status" value="1"/>
</dbReference>
<dbReference type="AlphaFoldDB" id="A0A084U3J8"/>
<keyword evidence="1" id="KW-0808">Transferase</keyword>
<dbReference type="GO" id="GO:0004305">
    <property type="term" value="F:ethanolamine kinase activity"/>
    <property type="evidence" value="ECO:0007669"/>
    <property type="project" value="TreeGrafter"/>
</dbReference>
<evidence type="ECO:0000313" key="1">
    <source>
        <dbReference type="EMBL" id="KFB07534.1"/>
    </source>
</evidence>
<reference evidence="1 2" key="1">
    <citation type="journal article" date="2014" name="PLoS ONE">
        <title>Reduction of Hydrogen Peroxide Accumulation and Toxicity by a Catalase from Mycoplasma iowae.</title>
        <authorList>
            <person name="Pritchard R.E."/>
            <person name="Prassinos A.J."/>
            <person name="Osborne J.D."/>
            <person name="Raviv Z."/>
            <person name="Balish M.F."/>
        </authorList>
    </citation>
    <scope>NUCLEOTIDE SEQUENCE [LARGE SCALE GENOMIC DNA]</scope>
    <source>
        <strain evidence="1 2">DK-CPA</strain>
    </source>
</reference>
<dbReference type="GO" id="GO:0006646">
    <property type="term" value="P:phosphatidylethanolamine biosynthetic process"/>
    <property type="evidence" value="ECO:0007669"/>
    <property type="project" value="TreeGrafter"/>
</dbReference>